<organism evidence="1 2">
    <name type="scientific">Candidatus Brocadia sapporoensis</name>
    <dbReference type="NCBI Taxonomy" id="392547"/>
    <lineage>
        <taxon>Bacteria</taxon>
        <taxon>Pseudomonadati</taxon>
        <taxon>Planctomycetota</taxon>
        <taxon>Candidatus Brocadiia</taxon>
        <taxon>Candidatus Brocadiales</taxon>
        <taxon>Candidatus Brocadiaceae</taxon>
        <taxon>Candidatus Brocadia</taxon>
    </lineage>
</organism>
<dbReference type="AlphaFoldDB" id="A0A1V6LYV3"/>
<keyword evidence="2" id="KW-1185">Reference proteome</keyword>
<dbReference type="RefSeq" id="WP_070067453.1">
    <property type="nucleotide sequence ID" value="NZ_MJUW02000096.1"/>
</dbReference>
<accession>A0A1V6LYV3</accession>
<comment type="caution">
    <text evidence="1">The sequence shown here is derived from an EMBL/GenBank/DDBJ whole genome shotgun (WGS) entry which is preliminary data.</text>
</comment>
<dbReference type="InterPro" id="IPR015422">
    <property type="entry name" value="PyrdxlP-dep_Trfase_small"/>
</dbReference>
<proteinExistence type="predicted"/>
<dbReference type="Gene3D" id="3.90.1150.10">
    <property type="entry name" value="Aspartate Aminotransferase, domain 1"/>
    <property type="match status" value="1"/>
</dbReference>
<evidence type="ECO:0008006" key="3">
    <source>
        <dbReference type="Google" id="ProtNLM"/>
    </source>
</evidence>
<reference evidence="1 2" key="1">
    <citation type="journal article" date="2016" name="Genome Announc.">
        <title>Draft Genome Sequence of the Anaerobic Ammonium-Oxidizing Bacterium 'Candidatus Brocadia sp. 40'.</title>
        <authorList>
            <person name="Ali M."/>
            <person name="Haroon M.F."/>
            <person name="Narita Y."/>
            <person name="Zhang L."/>
            <person name="Rangel Shaw D."/>
            <person name="Okabe S."/>
            <person name="Saikaly P.E."/>
        </authorList>
    </citation>
    <scope>NUCLEOTIDE SEQUENCE [LARGE SCALE GENOMIC DNA]</scope>
    <source>
        <strain evidence="1 2">40</strain>
    </source>
</reference>
<evidence type="ECO:0000313" key="1">
    <source>
        <dbReference type="EMBL" id="OQD45352.1"/>
    </source>
</evidence>
<dbReference type="PROSITE" id="PS51257">
    <property type="entry name" value="PROKAR_LIPOPROTEIN"/>
    <property type="match status" value="1"/>
</dbReference>
<evidence type="ECO:0000313" key="2">
    <source>
        <dbReference type="Proteomes" id="UP000242219"/>
    </source>
</evidence>
<protein>
    <recommendedName>
        <fullName evidence="3">Aminotransferase class III</fullName>
    </recommendedName>
</protein>
<name>A0A1V6LYV3_9BACT</name>
<dbReference type="Proteomes" id="UP000242219">
    <property type="component" value="Unassembled WGS sequence"/>
</dbReference>
<sequence>MKAYVSEERESVGQKAFSNGLLLLGCGCSAIRFCSSLILSKEDADIALPIFEECLKETM</sequence>
<dbReference type="EMBL" id="MJUW02000096">
    <property type="protein sequence ID" value="OQD45352.1"/>
    <property type="molecule type" value="Genomic_DNA"/>
</dbReference>
<dbReference type="InterPro" id="IPR015424">
    <property type="entry name" value="PyrdxlP-dep_Trfase"/>
</dbReference>
<dbReference type="SUPFAM" id="SSF53383">
    <property type="entry name" value="PLP-dependent transferases"/>
    <property type="match status" value="1"/>
</dbReference>
<gene>
    <name evidence="1" type="ORF">BIY37_08790</name>
</gene>